<evidence type="ECO:0000256" key="2">
    <source>
        <dbReference type="SAM" id="Phobius"/>
    </source>
</evidence>
<feature type="transmembrane region" description="Helical" evidence="2">
    <location>
        <begin position="206"/>
        <end position="228"/>
    </location>
</feature>
<feature type="compositionally biased region" description="Polar residues" evidence="1">
    <location>
        <begin position="33"/>
        <end position="52"/>
    </location>
</feature>
<keyword evidence="5" id="KW-1185">Reference proteome</keyword>
<keyword evidence="2" id="KW-0472">Membrane</keyword>
<comment type="caution">
    <text evidence="4">The sequence shown here is derived from an EMBL/GenBank/DDBJ whole genome shotgun (WGS) entry which is preliminary data.</text>
</comment>
<gene>
    <name evidence="4" type="ORF">FFZ77_18675</name>
</gene>
<accession>A0ABW9NWZ6</accession>
<evidence type="ECO:0000256" key="1">
    <source>
        <dbReference type="SAM" id="MobiDB-lite"/>
    </source>
</evidence>
<evidence type="ECO:0000313" key="4">
    <source>
        <dbReference type="EMBL" id="MQS37579.1"/>
    </source>
</evidence>
<feature type="compositionally biased region" description="Low complexity" evidence="1">
    <location>
        <begin position="98"/>
        <end position="111"/>
    </location>
</feature>
<protein>
    <submittedName>
        <fullName evidence="4">DUF4190 domain-containing protein</fullName>
    </submittedName>
</protein>
<feature type="region of interest" description="Disordered" evidence="1">
    <location>
        <begin position="1"/>
        <end position="118"/>
    </location>
</feature>
<feature type="transmembrane region" description="Helical" evidence="2">
    <location>
        <begin position="157"/>
        <end position="186"/>
    </location>
</feature>
<dbReference type="RefSeq" id="WP_153484569.1">
    <property type="nucleotide sequence ID" value="NZ_VDEQ01000208.1"/>
</dbReference>
<sequence length="254" mass="25733">MSVSDHQSRPEGIPGPNDSDPWAPPQESAARDSASQHGSAQHGVDQQSSAKQSAADWPVRQQGADRSPHVHDQPTITALPSAGTGAGAGSVPEPPAAPGAAGPHPYGHSPAPAVPQPPAGDSYGSGYAAYPGYQGYPAVGWAPQVTPSNGMGITAMVLGILAVCLFCLYGVVSVVLGILALIFGILGRKRVQRGEANNGGMALAGVVLGAVGIVLGVVVIGLLVWGVLRVAEEERERDAGQESGYSSSLIVENA</sequence>
<name>A0ABW9NWZ6_9ACTN</name>
<dbReference type="Pfam" id="PF13828">
    <property type="entry name" value="DUF4190"/>
    <property type="match status" value="1"/>
</dbReference>
<evidence type="ECO:0000259" key="3">
    <source>
        <dbReference type="Pfam" id="PF13828"/>
    </source>
</evidence>
<keyword evidence="2" id="KW-0812">Transmembrane</keyword>
<evidence type="ECO:0000313" key="5">
    <source>
        <dbReference type="Proteomes" id="UP000460558"/>
    </source>
</evidence>
<reference evidence="4 5" key="1">
    <citation type="submission" date="2019-06" db="EMBL/GenBank/DDBJ databases">
        <title>Comparative genomics and metabolomics analyses of clavulanic acid producing Streptomyces species provides insight into specialized metabolism and evolution of beta-lactam biosynthetic gene clusters.</title>
        <authorList>
            <person name="Moore M.A."/>
            <person name="Cruz-Morales P."/>
            <person name="Barona Gomez F."/>
            <person name="Kapil T."/>
        </authorList>
    </citation>
    <scope>NUCLEOTIDE SEQUENCE [LARGE SCALE GENOMIC DNA]</scope>
    <source>
        <strain evidence="4 5">T-272</strain>
    </source>
</reference>
<keyword evidence="2" id="KW-1133">Transmembrane helix</keyword>
<dbReference type="EMBL" id="VDEQ01000208">
    <property type="protein sequence ID" value="MQS37579.1"/>
    <property type="molecule type" value="Genomic_DNA"/>
</dbReference>
<organism evidence="4 5">
    <name type="scientific">Streptomyces katsurahamanus</name>
    <dbReference type="NCBI Taxonomy" id="2577098"/>
    <lineage>
        <taxon>Bacteria</taxon>
        <taxon>Bacillati</taxon>
        <taxon>Actinomycetota</taxon>
        <taxon>Actinomycetes</taxon>
        <taxon>Kitasatosporales</taxon>
        <taxon>Streptomycetaceae</taxon>
        <taxon>Streptomyces</taxon>
    </lineage>
</organism>
<dbReference type="Proteomes" id="UP000460558">
    <property type="component" value="Unassembled WGS sequence"/>
</dbReference>
<feature type="domain" description="DUF4190" evidence="3">
    <location>
        <begin position="151"/>
        <end position="218"/>
    </location>
</feature>
<proteinExistence type="predicted"/>
<dbReference type="InterPro" id="IPR025241">
    <property type="entry name" value="DUF4190"/>
</dbReference>